<keyword evidence="3" id="KW-1185">Reference proteome</keyword>
<evidence type="ECO:0000313" key="3">
    <source>
        <dbReference type="Proteomes" id="UP000585437"/>
    </source>
</evidence>
<accession>A0A7X0JKF8</accession>
<keyword evidence="1" id="KW-0812">Transmembrane</keyword>
<evidence type="ECO:0000313" key="2">
    <source>
        <dbReference type="EMBL" id="MBB6509256.1"/>
    </source>
</evidence>
<keyword evidence="1" id="KW-1133">Transmembrane helix</keyword>
<feature type="transmembrane region" description="Helical" evidence="1">
    <location>
        <begin position="30"/>
        <end position="50"/>
    </location>
</feature>
<dbReference type="InterPro" id="IPR011989">
    <property type="entry name" value="ARM-like"/>
</dbReference>
<comment type="caution">
    <text evidence="2">The sequence shown here is derived from an EMBL/GenBank/DDBJ whole genome shotgun (WGS) entry which is preliminary data.</text>
</comment>
<feature type="transmembrane region" description="Helical" evidence="1">
    <location>
        <begin position="57"/>
        <end position="75"/>
    </location>
</feature>
<gene>
    <name evidence="2" type="ORF">F4695_002613</name>
</gene>
<dbReference type="EMBL" id="JACHBU010000004">
    <property type="protein sequence ID" value="MBB6509256.1"/>
    <property type="molecule type" value="Genomic_DNA"/>
</dbReference>
<protein>
    <recommendedName>
        <fullName evidence="4">HEAT repeat domain-containing protein</fullName>
    </recommendedName>
</protein>
<dbReference type="AlphaFoldDB" id="A0A7X0JKF8"/>
<evidence type="ECO:0000256" key="1">
    <source>
        <dbReference type="SAM" id="Phobius"/>
    </source>
</evidence>
<organism evidence="2 3">
    <name type="scientific">Rhizobium soli</name>
    <dbReference type="NCBI Taxonomy" id="424798"/>
    <lineage>
        <taxon>Bacteria</taxon>
        <taxon>Pseudomonadati</taxon>
        <taxon>Pseudomonadota</taxon>
        <taxon>Alphaproteobacteria</taxon>
        <taxon>Hyphomicrobiales</taxon>
        <taxon>Rhizobiaceae</taxon>
        <taxon>Rhizobium/Agrobacterium group</taxon>
        <taxon>Rhizobium</taxon>
    </lineage>
</organism>
<keyword evidence="1" id="KW-0472">Membrane</keyword>
<reference evidence="2 3" key="1">
    <citation type="submission" date="2020-08" db="EMBL/GenBank/DDBJ databases">
        <title>The Agave Microbiome: Exploring the role of microbial communities in plant adaptations to desert environments.</title>
        <authorList>
            <person name="Partida-Martinez L.P."/>
        </authorList>
    </citation>
    <scope>NUCLEOTIDE SEQUENCE [LARGE SCALE GENOMIC DNA]</scope>
    <source>
        <strain evidence="2 3">AS3.12</strain>
    </source>
</reference>
<dbReference type="Proteomes" id="UP000585437">
    <property type="component" value="Unassembled WGS sequence"/>
</dbReference>
<dbReference type="RefSeq" id="WP_184654890.1">
    <property type="nucleotide sequence ID" value="NZ_JACHBU010000004.1"/>
</dbReference>
<dbReference type="SUPFAM" id="SSF48371">
    <property type="entry name" value="ARM repeat"/>
    <property type="match status" value="1"/>
</dbReference>
<sequence length="408" mass="43944">MAVADQGANNHADGGANNALAPENNFPEKYFVAGVAVGLFLVLLGTAILLLGRSQTASSLTICVGFGLVLAAFGAKVAGNWAGWSVTGAGAMAVVLFLMLQQFTPPGTPALFKGEISGDFSHVADIRIIDDEPLYIYKDAMVRRIKFLGLGTSLQSTQMRMQVDTIEKEAGKEYFELIGDAQKIRAIFAEGRPVQWRFDYNARQVKNGSLVLLSELDTLSPGPTAEVSGSTTGAWWDLSAFAQAAVRPEASVDQIQKALAGLRNEDTFLRRNSRDFLVSAGVVAVPMMLSALHASPDDYRVKLGVVYALAEMIRSDPNLASSLSQKLTAEDFPLLIQAAADPDKTIRYQAADFLYRLQDPRAVELSVNAAKDTTDQGVANNQILILRQSGSNLSSSQKSDIVRQLNDP</sequence>
<proteinExistence type="predicted"/>
<feature type="transmembrane region" description="Helical" evidence="1">
    <location>
        <begin position="81"/>
        <end position="100"/>
    </location>
</feature>
<evidence type="ECO:0008006" key="4">
    <source>
        <dbReference type="Google" id="ProtNLM"/>
    </source>
</evidence>
<dbReference type="InterPro" id="IPR016024">
    <property type="entry name" value="ARM-type_fold"/>
</dbReference>
<name>A0A7X0JKF8_9HYPH</name>
<dbReference type="Gene3D" id="1.25.10.10">
    <property type="entry name" value="Leucine-rich Repeat Variant"/>
    <property type="match status" value="1"/>
</dbReference>